<dbReference type="PANTHER" id="PTHR11999:SF70">
    <property type="entry name" value="MIP05841P"/>
    <property type="match status" value="1"/>
</dbReference>
<dbReference type="GO" id="GO:0005737">
    <property type="term" value="C:cytoplasm"/>
    <property type="evidence" value="ECO:0007669"/>
    <property type="project" value="TreeGrafter"/>
</dbReference>
<dbReference type="EMBL" id="DF144579">
    <property type="protein sequence ID" value="GAA57180.1"/>
    <property type="molecule type" value="Genomic_DNA"/>
</dbReference>
<reference key="2">
    <citation type="submission" date="2011-10" db="EMBL/GenBank/DDBJ databases">
        <title>The genome and transcriptome sequence of Clonorchis sinensis provide insights into the carcinogenic liver fluke.</title>
        <authorList>
            <person name="Wang X."/>
            <person name="Huang Y."/>
            <person name="Chen W."/>
            <person name="Liu H."/>
            <person name="Guo L."/>
            <person name="Chen Y."/>
            <person name="Luo F."/>
            <person name="Zhou W."/>
            <person name="Sun J."/>
            <person name="Mao Q."/>
            <person name="Liang P."/>
            <person name="Zhou C."/>
            <person name="Tian Y."/>
            <person name="Men J."/>
            <person name="Lv X."/>
            <person name="Huang L."/>
            <person name="Zhou J."/>
            <person name="Hu Y."/>
            <person name="Li R."/>
            <person name="Zhang F."/>
            <person name="Lei H."/>
            <person name="Li X."/>
            <person name="Hu X."/>
            <person name="Liang C."/>
            <person name="Xu J."/>
            <person name="Wu Z."/>
            <person name="Yu X."/>
        </authorList>
    </citation>
    <scope>NUCLEOTIDE SEQUENCE</scope>
    <source>
        <strain>Henan</strain>
    </source>
</reference>
<dbReference type="Proteomes" id="UP000008909">
    <property type="component" value="Unassembled WGS sequence"/>
</dbReference>
<reference evidence="2" key="1">
    <citation type="journal article" date="2011" name="Genome Biol.">
        <title>The draft genome of the carcinogenic human liver fluke Clonorchis sinensis.</title>
        <authorList>
            <person name="Wang X."/>
            <person name="Chen W."/>
            <person name="Huang Y."/>
            <person name="Sun J."/>
            <person name="Men J."/>
            <person name="Liu H."/>
            <person name="Luo F."/>
            <person name="Guo L."/>
            <person name="Lv X."/>
            <person name="Deng C."/>
            <person name="Zhou C."/>
            <person name="Fan Y."/>
            <person name="Li X."/>
            <person name="Huang L."/>
            <person name="Hu Y."/>
            <person name="Liang C."/>
            <person name="Hu X."/>
            <person name="Xu J."/>
            <person name="Yu X."/>
        </authorList>
    </citation>
    <scope>NUCLEOTIDE SEQUENCE [LARGE SCALE GENOMIC DNA]</scope>
    <source>
        <strain evidence="2">Henan</strain>
    </source>
</reference>
<accession>G7YW50</accession>
<dbReference type="InterPro" id="IPR010977">
    <property type="entry name" value="Aromatic_deC"/>
</dbReference>
<dbReference type="GO" id="GO:0006520">
    <property type="term" value="P:amino acid metabolic process"/>
    <property type="evidence" value="ECO:0007669"/>
    <property type="project" value="InterPro"/>
</dbReference>
<evidence type="ECO:0000313" key="2">
    <source>
        <dbReference type="EMBL" id="GAA57180.1"/>
    </source>
</evidence>
<proteinExistence type="predicted"/>
<keyword evidence="1" id="KW-0456">Lyase</keyword>
<evidence type="ECO:0000256" key="1">
    <source>
        <dbReference type="ARBA" id="ARBA00022793"/>
    </source>
</evidence>
<protein>
    <submittedName>
        <fullName evidence="2">Aromatic-L-amino-acid decarboxylase</fullName>
    </submittedName>
</protein>
<dbReference type="GO" id="GO:0016831">
    <property type="term" value="F:carboxy-lyase activity"/>
    <property type="evidence" value="ECO:0007669"/>
    <property type="project" value="UniProtKB-KW"/>
</dbReference>
<dbReference type="InterPro" id="IPR015424">
    <property type="entry name" value="PyrdxlP-dep_Trfase"/>
</dbReference>
<dbReference type="PANTHER" id="PTHR11999">
    <property type="entry name" value="GROUP II PYRIDOXAL-5-PHOSPHATE DECARBOXYLASE"/>
    <property type="match status" value="1"/>
</dbReference>
<name>G7YW50_CLOSI</name>
<keyword evidence="3" id="KW-1185">Reference proteome</keyword>
<dbReference type="Gene3D" id="1.20.1340.10">
    <property type="entry name" value="dopa decarboxylase, N-terminal domain"/>
    <property type="match status" value="1"/>
</dbReference>
<gene>
    <name evidence="2" type="ORF">CLF_112294</name>
</gene>
<dbReference type="PRINTS" id="PR00800">
    <property type="entry name" value="YHDCRBOXLASE"/>
</dbReference>
<sequence>MIASGIDFLHQHQYIMNNKQLDVWGKYMIDFICDYLDNIESQRVIPTVEPGYLRPLLPAETPEEGEQWPDILDDVKKLIIPGQSFLQYFSSYSHVCVRSDVTNLLYLLLSPPQSFGVGKSLINKDQNSF</sequence>
<evidence type="ECO:0000313" key="3">
    <source>
        <dbReference type="Proteomes" id="UP000008909"/>
    </source>
</evidence>
<keyword evidence="1" id="KW-0210">Decarboxylase</keyword>
<dbReference type="AlphaFoldDB" id="G7YW50"/>
<organism evidence="2 3">
    <name type="scientific">Clonorchis sinensis</name>
    <name type="common">Chinese liver fluke</name>
    <dbReference type="NCBI Taxonomy" id="79923"/>
    <lineage>
        <taxon>Eukaryota</taxon>
        <taxon>Metazoa</taxon>
        <taxon>Spiralia</taxon>
        <taxon>Lophotrochozoa</taxon>
        <taxon>Platyhelminthes</taxon>
        <taxon>Trematoda</taxon>
        <taxon>Digenea</taxon>
        <taxon>Opisthorchiida</taxon>
        <taxon>Opisthorchiata</taxon>
        <taxon>Opisthorchiidae</taxon>
        <taxon>Clonorchis</taxon>
    </lineage>
</organism>
<dbReference type="SUPFAM" id="SSF53383">
    <property type="entry name" value="PLP-dependent transferases"/>
    <property type="match status" value="1"/>
</dbReference>